<protein>
    <submittedName>
        <fullName evidence="1">Uncharacterized protein</fullName>
    </submittedName>
</protein>
<name>A0A5N6UAQ0_ASPTM</name>
<keyword evidence="2" id="KW-1185">Reference proteome</keyword>
<reference evidence="1 2" key="1">
    <citation type="submission" date="2019-04" db="EMBL/GenBank/DDBJ databases">
        <title>Friends and foes A comparative genomics study of 23 Aspergillus species from section Flavi.</title>
        <authorList>
            <consortium name="DOE Joint Genome Institute"/>
            <person name="Kjaerbolling I."/>
            <person name="Vesth T."/>
            <person name="Frisvad J.C."/>
            <person name="Nybo J.L."/>
            <person name="Theobald S."/>
            <person name="Kildgaard S."/>
            <person name="Isbrandt T."/>
            <person name="Kuo A."/>
            <person name="Sato A."/>
            <person name="Lyhne E.K."/>
            <person name="Kogle M.E."/>
            <person name="Wiebenga A."/>
            <person name="Kun R.S."/>
            <person name="Lubbers R.J."/>
            <person name="Makela M.R."/>
            <person name="Barry K."/>
            <person name="Chovatia M."/>
            <person name="Clum A."/>
            <person name="Daum C."/>
            <person name="Haridas S."/>
            <person name="He G."/>
            <person name="LaButti K."/>
            <person name="Lipzen A."/>
            <person name="Mondo S."/>
            <person name="Riley R."/>
            <person name="Salamov A."/>
            <person name="Simmons B.A."/>
            <person name="Magnuson J.K."/>
            <person name="Henrissat B."/>
            <person name="Mortensen U.H."/>
            <person name="Larsen T.O."/>
            <person name="Devries R.P."/>
            <person name="Grigoriev I.V."/>
            <person name="Machida M."/>
            <person name="Baker S.E."/>
            <person name="Andersen M.R."/>
        </authorList>
    </citation>
    <scope>NUCLEOTIDE SEQUENCE [LARGE SCALE GENOMIC DNA]</scope>
    <source>
        <strain evidence="1 2">CBS 117626</strain>
    </source>
</reference>
<proteinExistence type="predicted"/>
<dbReference type="EMBL" id="ML738816">
    <property type="protein sequence ID" value="KAE8155660.1"/>
    <property type="molecule type" value="Genomic_DNA"/>
</dbReference>
<accession>A0A5N6UAQ0</accession>
<dbReference type="Proteomes" id="UP000326950">
    <property type="component" value="Unassembled WGS sequence"/>
</dbReference>
<evidence type="ECO:0000313" key="1">
    <source>
        <dbReference type="EMBL" id="KAE8155660.1"/>
    </source>
</evidence>
<gene>
    <name evidence="1" type="ORF">BDV40DRAFT_294163</name>
</gene>
<sequence length="301" mass="33862">MDGNIFSIAKGYDLNPNRDEFPVQSGLEKLKLNADSIHKSVDSKLEVELQTRILTTMPDYQVSDATISKNFLVACDSLCGWVGGFSDIKSFTEALYDAVHHRGIDENILIFPREFQLELDHAQKHILEPLVVAAPPADQELLGHIYGMMSMLEPGKRACTATQVYNDKIIQCCFGLAEYLRGLFSYFSCEETVDLDQKLGRLEQQILPQIAVLALRMKCSPEQYWWDGDRDFDWTQPIIVYKSYLTARFANMQDDVPIGVALLGLYSALFRSVPGTQNDVLIQKAAVVIQGYESLPPNLKA</sequence>
<dbReference type="AlphaFoldDB" id="A0A5N6UAQ0"/>
<organism evidence="1 2">
    <name type="scientific">Aspergillus tamarii</name>
    <dbReference type="NCBI Taxonomy" id="41984"/>
    <lineage>
        <taxon>Eukaryota</taxon>
        <taxon>Fungi</taxon>
        <taxon>Dikarya</taxon>
        <taxon>Ascomycota</taxon>
        <taxon>Pezizomycotina</taxon>
        <taxon>Eurotiomycetes</taxon>
        <taxon>Eurotiomycetidae</taxon>
        <taxon>Eurotiales</taxon>
        <taxon>Aspergillaceae</taxon>
        <taxon>Aspergillus</taxon>
        <taxon>Aspergillus subgen. Circumdati</taxon>
    </lineage>
</organism>
<dbReference type="OrthoDB" id="4755094at2759"/>
<evidence type="ECO:0000313" key="2">
    <source>
        <dbReference type="Proteomes" id="UP000326950"/>
    </source>
</evidence>